<evidence type="ECO:0000313" key="1">
    <source>
        <dbReference type="EMBL" id="RTE67427.1"/>
    </source>
</evidence>
<dbReference type="RefSeq" id="WP_126156637.1">
    <property type="nucleotide sequence ID" value="NZ_RQXW01000001.1"/>
</dbReference>
<evidence type="ECO:0000313" key="2">
    <source>
        <dbReference type="Proteomes" id="UP000283087"/>
    </source>
</evidence>
<accession>A0A430KV93</accession>
<proteinExistence type="predicted"/>
<dbReference type="AlphaFoldDB" id="A0A430KV93"/>
<protein>
    <submittedName>
        <fullName evidence="1">Hydratase</fullName>
    </submittedName>
</protein>
<dbReference type="OrthoDB" id="9792137at2"/>
<dbReference type="EMBL" id="RQXW01000001">
    <property type="protein sequence ID" value="RTE67427.1"/>
    <property type="molecule type" value="Genomic_DNA"/>
</dbReference>
<dbReference type="GO" id="GO:0005737">
    <property type="term" value="C:cytoplasm"/>
    <property type="evidence" value="ECO:0007669"/>
    <property type="project" value="TreeGrafter"/>
</dbReference>
<dbReference type="Proteomes" id="UP000283087">
    <property type="component" value="Unassembled WGS sequence"/>
</dbReference>
<dbReference type="PANTHER" id="PTHR30143">
    <property type="entry name" value="ACID HYDRATASE"/>
    <property type="match status" value="1"/>
</dbReference>
<organism evidence="1 2">
    <name type="scientific">Amphritea opalescens</name>
    <dbReference type="NCBI Taxonomy" id="2490544"/>
    <lineage>
        <taxon>Bacteria</taxon>
        <taxon>Pseudomonadati</taxon>
        <taxon>Pseudomonadota</taxon>
        <taxon>Gammaproteobacteria</taxon>
        <taxon>Oceanospirillales</taxon>
        <taxon>Oceanospirillaceae</taxon>
        <taxon>Amphritea</taxon>
    </lineage>
</organism>
<dbReference type="InterPro" id="IPR050772">
    <property type="entry name" value="Hydratase-Decarb/MhpD_sf"/>
</dbReference>
<dbReference type="PANTHER" id="PTHR30143:SF0">
    <property type="entry name" value="2-KETO-4-PENTENOATE HYDRATASE"/>
    <property type="match status" value="1"/>
</dbReference>
<keyword evidence="2" id="KW-1185">Reference proteome</keyword>
<sequence>MQQADTQAAAQTLLTRRLNRRITGPLAAQYRPDSVSDALAIQRCLIELMAEQGDAVGGWKCALPIAVDGLTDAPVVAPIFSRSLHADSPCPIQLDKGLCKIEPEIAFCFGQDLPHREAPYTESEIVAALSGAHLALELILSRYLNPGSISYIEHLADCLFNQGLFIGPAIPLEQAFKASAIEFKLTTSQGTQSIAGKHPCGLPQAPLFWLVNFLSQQGVDIKAGQQVITSSYAGVLDIAPTEEVSLTYEKLGEIRLQFKSD</sequence>
<reference evidence="1 2" key="1">
    <citation type="submission" date="2018-11" db="EMBL/GenBank/DDBJ databases">
        <title>The draft genome sequence of Amphritea opalescens ANRC-JH13T.</title>
        <authorList>
            <person name="Fang Z."/>
            <person name="Zhang Y."/>
            <person name="Han X."/>
        </authorList>
    </citation>
    <scope>NUCLEOTIDE SEQUENCE [LARGE SCALE GENOMIC DNA]</scope>
    <source>
        <strain evidence="1 2">ANRC-JH13</strain>
    </source>
</reference>
<name>A0A430KV93_9GAMM</name>
<dbReference type="GO" id="GO:0008684">
    <property type="term" value="F:2-oxopent-4-enoate hydratase activity"/>
    <property type="evidence" value="ECO:0007669"/>
    <property type="project" value="TreeGrafter"/>
</dbReference>
<comment type="caution">
    <text evidence="1">The sequence shown here is derived from an EMBL/GenBank/DDBJ whole genome shotgun (WGS) entry which is preliminary data.</text>
</comment>
<gene>
    <name evidence="1" type="ORF">EH243_00285</name>
</gene>
<dbReference type="Gene3D" id="3.90.850.10">
    <property type="entry name" value="Fumarylacetoacetase-like, C-terminal domain"/>
    <property type="match status" value="1"/>
</dbReference>
<dbReference type="InterPro" id="IPR036663">
    <property type="entry name" value="Fumarylacetoacetase_C_sf"/>
</dbReference>
<dbReference type="SUPFAM" id="SSF56529">
    <property type="entry name" value="FAH"/>
    <property type="match status" value="1"/>
</dbReference>